<organism evidence="15 16">
    <name type="scientific">Desmophyllum pertusum</name>
    <dbReference type="NCBI Taxonomy" id="174260"/>
    <lineage>
        <taxon>Eukaryota</taxon>
        <taxon>Metazoa</taxon>
        <taxon>Cnidaria</taxon>
        <taxon>Anthozoa</taxon>
        <taxon>Hexacorallia</taxon>
        <taxon>Scleractinia</taxon>
        <taxon>Caryophylliina</taxon>
        <taxon>Caryophylliidae</taxon>
        <taxon>Desmophyllum</taxon>
    </lineage>
</organism>
<feature type="transmembrane region" description="Helical" evidence="13">
    <location>
        <begin position="723"/>
        <end position="740"/>
    </location>
</feature>
<evidence type="ECO:0000313" key="15">
    <source>
        <dbReference type="EMBL" id="KAJ7385770.1"/>
    </source>
</evidence>
<feature type="repeat" description="ANK" evidence="12">
    <location>
        <begin position="180"/>
        <end position="212"/>
    </location>
</feature>
<dbReference type="PROSITE" id="PS50088">
    <property type="entry name" value="ANK_REPEAT"/>
    <property type="match status" value="11"/>
</dbReference>
<dbReference type="PROSITE" id="PS50297">
    <property type="entry name" value="ANK_REP_REGION"/>
    <property type="match status" value="11"/>
</dbReference>
<comment type="subcellular location">
    <subcellularLocation>
        <location evidence="1">Membrane</location>
        <topology evidence="1">Multi-pass membrane protein</topology>
    </subcellularLocation>
</comment>
<keyword evidence="8" id="KW-0406">Ion transport</keyword>
<gene>
    <name evidence="15" type="primary">TRPA1_11</name>
    <name evidence="15" type="ORF">OS493_013804</name>
</gene>
<keyword evidence="2" id="KW-0813">Transport</keyword>
<dbReference type="OrthoDB" id="1661883at2759"/>
<comment type="caution">
    <text evidence="15">The sequence shown here is derived from an EMBL/GenBank/DDBJ whole genome shotgun (WGS) entry which is preliminary data.</text>
</comment>
<evidence type="ECO:0000256" key="4">
    <source>
        <dbReference type="ARBA" id="ARBA00022692"/>
    </source>
</evidence>
<evidence type="ECO:0000256" key="2">
    <source>
        <dbReference type="ARBA" id="ARBA00022448"/>
    </source>
</evidence>
<feature type="repeat" description="ANK" evidence="12">
    <location>
        <begin position="105"/>
        <end position="137"/>
    </location>
</feature>
<feature type="repeat" description="ANK" evidence="12">
    <location>
        <begin position="214"/>
        <end position="246"/>
    </location>
</feature>
<dbReference type="InterPro" id="IPR036770">
    <property type="entry name" value="Ankyrin_rpt-contain_sf"/>
</dbReference>
<dbReference type="Gene3D" id="1.25.40.20">
    <property type="entry name" value="Ankyrin repeat-containing domain"/>
    <property type="match status" value="5"/>
</dbReference>
<dbReference type="InterPro" id="IPR052076">
    <property type="entry name" value="TRP_cation_channel"/>
</dbReference>
<keyword evidence="4 13" id="KW-0812">Transmembrane</keyword>
<feature type="transmembrane region" description="Helical" evidence="13">
    <location>
        <begin position="690"/>
        <end position="711"/>
    </location>
</feature>
<keyword evidence="10" id="KW-0325">Glycoprotein</keyword>
<evidence type="ECO:0000256" key="10">
    <source>
        <dbReference type="ARBA" id="ARBA00023180"/>
    </source>
</evidence>
<dbReference type="Pfam" id="PF00023">
    <property type="entry name" value="Ank"/>
    <property type="match status" value="2"/>
</dbReference>
<name>A0A9X0D3Q7_9CNID</name>
<feature type="repeat" description="ANK" evidence="12">
    <location>
        <begin position="38"/>
        <end position="70"/>
    </location>
</feature>
<dbReference type="Proteomes" id="UP001163046">
    <property type="component" value="Unassembled WGS sequence"/>
</dbReference>
<evidence type="ECO:0000256" key="3">
    <source>
        <dbReference type="ARBA" id="ARBA00022606"/>
    </source>
</evidence>
<evidence type="ECO:0000256" key="5">
    <source>
        <dbReference type="ARBA" id="ARBA00022737"/>
    </source>
</evidence>
<evidence type="ECO:0000256" key="6">
    <source>
        <dbReference type="ARBA" id="ARBA00022989"/>
    </source>
</evidence>
<protein>
    <submittedName>
        <fullName evidence="15">Transient receptor putative cation channel sub A member 1</fullName>
    </submittedName>
</protein>
<feature type="repeat" description="ANK" evidence="12">
    <location>
        <begin position="4"/>
        <end position="37"/>
    </location>
</feature>
<feature type="repeat" description="ANK" evidence="12">
    <location>
        <begin position="382"/>
        <end position="402"/>
    </location>
</feature>
<dbReference type="InterPro" id="IPR002110">
    <property type="entry name" value="Ankyrin_rpt"/>
</dbReference>
<reference evidence="15" key="1">
    <citation type="submission" date="2023-01" db="EMBL/GenBank/DDBJ databases">
        <title>Genome assembly of the deep-sea coral Lophelia pertusa.</title>
        <authorList>
            <person name="Herrera S."/>
            <person name="Cordes E."/>
        </authorList>
    </citation>
    <scope>NUCLEOTIDE SEQUENCE</scope>
    <source>
        <strain evidence="15">USNM1676648</strain>
        <tissue evidence="15">Polyp</tissue>
    </source>
</reference>
<dbReference type="GO" id="GO:1902495">
    <property type="term" value="C:transmembrane transporter complex"/>
    <property type="evidence" value="ECO:0007669"/>
    <property type="project" value="TreeGrafter"/>
</dbReference>
<evidence type="ECO:0000313" key="16">
    <source>
        <dbReference type="Proteomes" id="UP001163046"/>
    </source>
</evidence>
<keyword evidence="3" id="KW-0716">Sensory transduction</keyword>
<evidence type="ECO:0000259" key="14">
    <source>
        <dbReference type="Pfam" id="PF00520"/>
    </source>
</evidence>
<feature type="repeat" description="ANK" evidence="12">
    <location>
        <begin position="483"/>
        <end position="515"/>
    </location>
</feature>
<evidence type="ECO:0000256" key="8">
    <source>
        <dbReference type="ARBA" id="ARBA00023065"/>
    </source>
</evidence>
<feature type="transmembrane region" description="Helical" evidence="13">
    <location>
        <begin position="864"/>
        <end position="890"/>
    </location>
</feature>
<keyword evidence="11" id="KW-0407">Ion channel</keyword>
<dbReference type="PANTHER" id="PTHR47143:SF1">
    <property type="entry name" value="ION_TRANS DOMAIN-CONTAINING PROTEIN"/>
    <property type="match status" value="1"/>
</dbReference>
<feature type="transmembrane region" description="Helical" evidence="13">
    <location>
        <begin position="641"/>
        <end position="662"/>
    </location>
</feature>
<dbReference type="Pfam" id="PF13606">
    <property type="entry name" value="Ank_3"/>
    <property type="match status" value="1"/>
</dbReference>
<feature type="repeat" description="ANK" evidence="12">
    <location>
        <begin position="280"/>
        <end position="312"/>
    </location>
</feature>
<evidence type="ECO:0000256" key="12">
    <source>
        <dbReference type="PROSITE-ProRule" id="PRU00023"/>
    </source>
</evidence>
<dbReference type="InterPro" id="IPR005821">
    <property type="entry name" value="Ion_trans_dom"/>
</dbReference>
<keyword evidence="15" id="KW-0675">Receptor</keyword>
<evidence type="ECO:0000256" key="7">
    <source>
        <dbReference type="ARBA" id="ARBA00023043"/>
    </source>
</evidence>
<feature type="repeat" description="ANK" evidence="12">
    <location>
        <begin position="247"/>
        <end position="279"/>
    </location>
</feature>
<feature type="repeat" description="ANK" evidence="12">
    <location>
        <begin position="448"/>
        <end position="470"/>
    </location>
</feature>
<dbReference type="Pfam" id="PF00520">
    <property type="entry name" value="Ion_trans"/>
    <property type="match status" value="1"/>
</dbReference>
<keyword evidence="7 12" id="KW-0040">ANK repeat</keyword>
<dbReference type="GO" id="GO:0005216">
    <property type="term" value="F:monoatomic ion channel activity"/>
    <property type="evidence" value="ECO:0007669"/>
    <property type="project" value="InterPro"/>
</dbReference>
<keyword evidence="6 13" id="KW-1133">Transmembrane helix</keyword>
<keyword evidence="16" id="KW-1185">Reference proteome</keyword>
<evidence type="ECO:0000256" key="9">
    <source>
        <dbReference type="ARBA" id="ARBA00023136"/>
    </source>
</evidence>
<evidence type="ECO:0000256" key="13">
    <source>
        <dbReference type="SAM" id="Phobius"/>
    </source>
</evidence>
<keyword evidence="5" id="KW-0677">Repeat</keyword>
<dbReference type="PANTHER" id="PTHR47143">
    <property type="entry name" value="TRANSIENT RECEPTOR POTENTIAL CATION CHANNEL PROTEIN PAINLESS"/>
    <property type="match status" value="1"/>
</dbReference>
<dbReference type="EMBL" id="MU825879">
    <property type="protein sequence ID" value="KAJ7385770.1"/>
    <property type="molecule type" value="Genomic_DNA"/>
</dbReference>
<dbReference type="PRINTS" id="PR01415">
    <property type="entry name" value="ANKYRIN"/>
</dbReference>
<dbReference type="SUPFAM" id="SSF48403">
    <property type="entry name" value="Ankyrin repeat"/>
    <property type="match status" value="2"/>
</dbReference>
<evidence type="ECO:0000256" key="1">
    <source>
        <dbReference type="ARBA" id="ARBA00004141"/>
    </source>
</evidence>
<feature type="transmembrane region" description="Helical" evidence="13">
    <location>
        <begin position="782"/>
        <end position="812"/>
    </location>
</feature>
<dbReference type="AlphaFoldDB" id="A0A9X0D3Q7"/>
<dbReference type="Pfam" id="PF12796">
    <property type="entry name" value="Ank_2"/>
    <property type="match status" value="6"/>
</dbReference>
<feature type="transmembrane region" description="Helical" evidence="13">
    <location>
        <begin position="752"/>
        <end position="770"/>
    </location>
</feature>
<keyword evidence="9 13" id="KW-0472">Membrane</keyword>
<proteinExistence type="predicted"/>
<sequence length="1016" mass="113520">MDSEGLSALHRAVRVNDVSAVVSLLDNGAADINLKGRSGLTPLHTAVRFERAEVVKLLLERGADPFITSDTKLTPLHSAARRGFTEIVSLLMNDSRVKATSLSDVNVTPFHLACLSGDRETCELFLKNGVDIMSKTVVTRHTSLQFAAWEGHEEICKLLIETASKSTSDINEYINETDYEGSTALHIACTRGHVGVVDMLLRHDADSDAVNWVACTSPLHLVAKHGHLTLVELLILYGVVIDGRDGKLRTPLHSAAAFNHGRIVELLLENGADPEAKDTLGMTPFLFAVTHGANESVKVLLDHGAEITATDASLNSCLHLAIFYCKVEIVRILMERDTDKLFASKDKDLQTVFHLAAGLEDSKILEILLQQEMHVKLLRDVNENTPLHIAAKNGSLQCVEVLSICPYLLNERDEFGMTALHLAASNKQTKTCELLISKGADVTSTGADGCTPLHLAVKAGSLKTVKILLNCLLPNTLEQKDSRKNTPLHVACMHNRRDVLKFLLDKGADVTARNDRNMTCLDVAIEWEAGEVAKTLMRHPRWEEVLKYSPSDGAFPMQKLIEKLPDVAEIVLDQCISYSSLPLSHEDFSVRFNFIPLDPDANAEFKYFGPACMAVHRREKLLNHKVTQALLRWKWMQLGKCVTIFNTLVFAAFVILFSYLVVKERENVNLSSETTTRTEEKIKSNFTKTAPYVILIFLAMQLIKEVSQIVWLRLSYFKDPSNLLDVVMFGMVFTFIFPLISETDAYSQKMQWTAGVLGLLLCYVNLTLCLRRFGGLGLYVTMYVEVLFTFVKVISTFLIALTGYSLVFFVLLKEQGNFSEFWLALAKIQVMMVGELDYTGILVENIVNNNTVPGTGVPYVPLPTLTFCLFLLFVFTISVVLVNLLVGLAVGDIEAIQRTASLRALIDQVLLVDQIMKSYPRFIIRRTHKCSLEIKPNQNSFFKRVALSGTDLTDRDFMDMLLNQKSGKSTSGEWCEYEHTRDERQEESIKKLQATVEAQGKLLKAMADRLNITEYE</sequence>
<evidence type="ECO:0000256" key="11">
    <source>
        <dbReference type="ARBA" id="ARBA00023303"/>
    </source>
</evidence>
<dbReference type="SMART" id="SM00248">
    <property type="entry name" value="ANK"/>
    <property type="match status" value="16"/>
</dbReference>
<feature type="repeat" description="ANK" evidence="12">
    <location>
        <begin position="415"/>
        <end position="447"/>
    </location>
</feature>
<feature type="domain" description="Ion transport" evidence="14">
    <location>
        <begin position="683"/>
        <end position="899"/>
    </location>
</feature>
<accession>A0A9X0D3Q7</accession>